<dbReference type="AlphaFoldDB" id="A0A381EEB0"/>
<dbReference type="InterPro" id="IPR023298">
    <property type="entry name" value="ATPase_P-typ_TM_dom_sf"/>
</dbReference>
<dbReference type="InterPro" id="IPR027256">
    <property type="entry name" value="P-typ_ATPase_IB"/>
</dbReference>
<dbReference type="InterPro" id="IPR006121">
    <property type="entry name" value="HMA_dom"/>
</dbReference>
<keyword evidence="7 15" id="KW-0479">Metal-binding</keyword>
<dbReference type="InterPro" id="IPR008250">
    <property type="entry name" value="ATPase_P-typ_transduc_dom_A_sf"/>
</dbReference>
<dbReference type="PROSITE" id="PS01047">
    <property type="entry name" value="HMA_1"/>
    <property type="match status" value="1"/>
</dbReference>
<keyword evidence="3" id="KW-0813">Transport</keyword>
<dbReference type="NCBIfam" id="TIGR01511">
    <property type="entry name" value="ATPase-IB1_Cu"/>
    <property type="match status" value="1"/>
</dbReference>
<dbReference type="RefSeq" id="WP_115612382.1">
    <property type="nucleotide sequence ID" value="NZ_JBHLZC010000001.1"/>
</dbReference>
<keyword evidence="6 15" id="KW-0812">Transmembrane</keyword>
<evidence type="ECO:0000256" key="9">
    <source>
        <dbReference type="ARBA" id="ARBA00022840"/>
    </source>
</evidence>
<evidence type="ECO:0000256" key="12">
    <source>
        <dbReference type="ARBA" id="ARBA00022989"/>
    </source>
</evidence>
<proteinExistence type="inferred from homology"/>
<evidence type="ECO:0000256" key="4">
    <source>
        <dbReference type="ARBA" id="ARBA00022475"/>
    </source>
</evidence>
<dbReference type="InterPro" id="IPR023299">
    <property type="entry name" value="ATPase_P-typ_cyto_dom_N"/>
</dbReference>
<comment type="similarity">
    <text evidence="2 15">Belongs to the cation transport ATPase (P-type) (TC 3.A.3) family. Type IB subfamily.</text>
</comment>
<sequence length="797" mass="87982">MTCYHCHQPILAGTGIHDDAGHAYCCTACRAVAAIISAHHLDQYYTVRDRPAPRPETAYDHSHWQAYDLPDIAAQYTYRDGEDNEIHLYIDGLHCAACTWLISRALERAHGITHTRINLTTGRAEVRWREIPLSAILATIADLGYTPNLTTPDQEERRDHRRRNHDLLRLIVAGLGMMQVMMFATGLYTGAWLGIEREYEQLLRWISAILSAPVMLYAGYPFLKNTWLALKQRRLNMDVPIAIACAGAWLASLYHTILGYGEIYYDGVTMFIFFITISRTLEAHTRRRARHNQHHFARLLPDAVYQRATDGEYRLVPLPAIRVDDHIRVLPTHTIPVDGQIETGTSRVDESMLSGESTPQYKQAGDAVLAGSTNLESPLDIRVTQTGQQTTLAAIRRISARAEQHRSPQIDRNETLARHTILAVLILAAAGYLIWQWIAPARAFDIALAVLVATCPCALSLATPTVLTAALNHAHKHAILIKNSDTLDRLTRIKRILFDKTGTLTAGKYQLRAGETYSDADPHTLLAIAKTLETNSTHPVAWYFSRQETATLPMTNITQHSGKGVSGDWQGSRWHIGSAACMHDNGVALPDDNTGTDDANTTHVYLAENTTLRAHYRLSDPERPGLAATLTALAARYHLAIASGDRSANVARLAARYHIADHHGDLLPADKLALLEAHNPAHTLMIGDGINDAPVLARAAVSVAVGRANPLSQTHADIVLMKDGPDALPYLFDLAARTQRIIRQNLAWAAAYNLLILPLALCGYLTPWIAALGMSTSSLLVTTNALRIQRTPPPPGE</sequence>
<dbReference type="Pfam" id="PF00122">
    <property type="entry name" value="E1-E2_ATPase"/>
    <property type="match status" value="1"/>
</dbReference>
<keyword evidence="12 15" id="KW-1133">Transmembrane helix</keyword>
<dbReference type="EMBL" id="UFUW01000001">
    <property type="protein sequence ID" value="SUX25127.1"/>
    <property type="molecule type" value="Genomic_DNA"/>
</dbReference>
<dbReference type="GO" id="GO:0005507">
    <property type="term" value="F:copper ion binding"/>
    <property type="evidence" value="ECO:0007669"/>
    <property type="project" value="TreeGrafter"/>
</dbReference>
<evidence type="ECO:0000256" key="8">
    <source>
        <dbReference type="ARBA" id="ARBA00022741"/>
    </source>
</evidence>
<feature type="transmembrane region" description="Helical" evidence="15">
    <location>
        <begin position="416"/>
        <end position="435"/>
    </location>
</feature>
<evidence type="ECO:0000256" key="7">
    <source>
        <dbReference type="ARBA" id="ARBA00022723"/>
    </source>
</evidence>
<dbReference type="InterPro" id="IPR036412">
    <property type="entry name" value="HAD-like_sf"/>
</dbReference>
<dbReference type="Pfam" id="PF00702">
    <property type="entry name" value="Hydrolase"/>
    <property type="match status" value="1"/>
</dbReference>
<keyword evidence="11" id="KW-1278">Translocase</keyword>
<feature type="transmembrane region" description="Helical" evidence="15">
    <location>
        <begin position="746"/>
        <end position="770"/>
    </location>
</feature>
<dbReference type="PROSITE" id="PS50846">
    <property type="entry name" value="HMA_2"/>
    <property type="match status" value="1"/>
</dbReference>
<dbReference type="PROSITE" id="PS00154">
    <property type="entry name" value="ATPASE_E1_E2"/>
    <property type="match status" value="1"/>
</dbReference>
<dbReference type="SUPFAM" id="SSF81653">
    <property type="entry name" value="Calcium ATPase, transduction domain A"/>
    <property type="match status" value="1"/>
</dbReference>
<keyword evidence="8 15" id="KW-0547">Nucleotide-binding</keyword>
<dbReference type="Gene3D" id="3.30.70.100">
    <property type="match status" value="1"/>
</dbReference>
<evidence type="ECO:0000256" key="2">
    <source>
        <dbReference type="ARBA" id="ARBA00006024"/>
    </source>
</evidence>
<feature type="transmembrane region" description="Helical" evidence="15">
    <location>
        <begin position="202"/>
        <end position="223"/>
    </location>
</feature>
<dbReference type="NCBIfam" id="TIGR01512">
    <property type="entry name" value="ATPase-IB2_Cd"/>
    <property type="match status" value="1"/>
</dbReference>
<dbReference type="NCBIfam" id="TIGR01525">
    <property type="entry name" value="ATPase-IB_hvy"/>
    <property type="match status" value="1"/>
</dbReference>
<dbReference type="PANTHER" id="PTHR43520">
    <property type="entry name" value="ATP7, ISOFORM B"/>
    <property type="match status" value="1"/>
</dbReference>
<dbReference type="SUPFAM" id="SSF55008">
    <property type="entry name" value="HMA, heavy metal-associated domain"/>
    <property type="match status" value="1"/>
</dbReference>
<dbReference type="Gene3D" id="3.40.1110.10">
    <property type="entry name" value="Calcium-transporting ATPase, cytoplasmic domain N"/>
    <property type="match status" value="1"/>
</dbReference>
<dbReference type="PANTHER" id="PTHR43520:SF5">
    <property type="entry name" value="CATION-TRANSPORTING P-TYPE ATPASE-RELATED"/>
    <property type="match status" value="1"/>
</dbReference>
<evidence type="ECO:0000256" key="13">
    <source>
        <dbReference type="ARBA" id="ARBA00023065"/>
    </source>
</evidence>
<dbReference type="GO" id="GO:0043682">
    <property type="term" value="F:P-type divalent copper transporter activity"/>
    <property type="evidence" value="ECO:0007669"/>
    <property type="project" value="TreeGrafter"/>
</dbReference>
<dbReference type="Pfam" id="PF12156">
    <property type="entry name" value="ATPase-cat_bd"/>
    <property type="match status" value="1"/>
</dbReference>
<organism evidence="17 18">
    <name type="scientific">Cardiobacterium valvarum</name>
    <dbReference type="NCBI Taxonomy" id="194702"/>
    <lineage>
        <taxon>Bacteria</taxon>
        <taxon>Pseudomonadati</taxon>
        <taxon>Pseudomonadota</taxon>
        <taxon>Gammaproteobacteria</taxon>
        <taxon>Cardiobacteriales</taxon>
        <taxon>Cardiobacteriaceae</taxon>
        <taxon>Cardiobacterium</taxon>
    </lineage>
</organism>
<dbReference type="SUPFAM" id="SSF81665">
    <property type="entry name" value="Calcium ATPase, transmembrane domain M"/>
    <property type="match status" value="1"/>
</dbReference>
<evidence type="ECO:0000256" key="1">
    <source>
        <dbReference type="ARBA" id="ARBA00004651"/>
    </source>
</evidence>
<dbReference type="SUPFAM" id="SSF56784">
    <property type="entry name" value="HAD-like"/>
    <property type="match status" value="1"/>
</dbReference>
<dbReference type="GO" id="GO:0005524">
    <property type="term" value="F:ATP binding"/>
    <property type="evidence" value="ECO:0007669"/>
    <property type="project" value="UniProtKB-UniRule"/>
</dbReference>
<feature type="transmembrane region" description="Helical" evidence="15">
    <location>
        <begin position="447"/>
        <end position="471"/>
    </location>
</feature>
<keyword evidence="5" id="KW-0597">Phosphoprotein</keyword>
<dbReference type="InterPro" id="IPR018303">
    <property type="entry name" value="ATPase_P-typ_P_site"/>
</dbReference>
<evidence type="ECO:0000256" key="11">
    <source>
        <dbReference type="ARBA" id="ARBA00022967"/>
    </source>
</evidence>
<dbReference type="EC" id="3.6.3.-" evidence="17"/>
<dbReference type="OrthoDB" id="9814270at2"/>
<dbReference type="PRINTS" id="PR00119">
    <property type="entry name" value="CATATPASE"/>
</dbReference>
<keyword evidence="9 15" id="KW-0067">ATP-binding</keyword>
<evidence type="ECO:0000256" key="10">
    <source>
        <dbReference type="ARBA" id="ARBA00022842"/>
    </source>
</evidence>
<feature type="transmembrane region" description="Helical" evidence="15">
    <location>
        <begin position="263"/>
        <end position="281"/>
    </location>
</feature>
<keyword evidence="10" id="KW-0460">Magnesium</keyword>
<gene>
    <name evidence="17" type="primary">copA_2</name>
    <name evidence="17" type="ORF">NCTC13294_02256</name>
</gene>
<evidence type="ECO:0000256" key="14">
    <source>
        <dbReference type="ARBA" id="ARBA00023136"/>
    </source>
</evidence>
<evidence type="ECO:0000313" key="17">
    <source>
        <dbReference type="EMBL" id="SUX25127.1"/>
    </source>
</evidence>
<dbReference type="Gene3D" id="2.70.150.10">
    <property type="entry name" value="Calcium-transporting ATPase, cytoplasmic transduction domain A"/>
    <property type="match status" value="1"/>
</dbReference>
<feature type="domain" description="HMA" evidence="16">
    <location>
        <begin position="84"/>
        <end position="148"/>
    </location>
</feature>
<dbReference type="InterPro" id="IPR059000">
    <property type="entry name" value="ATPase_P-type_domA"/>
</dbReference>
<dbReference type="GO" id="GO:0055070">
    <property type="term" value="P:copper ion homeostasis"/>
    <property type="evidence" value="ECO:0007669"/>
    <property type="project" value="TreeGrafter"/>
</dbReference>
<dbReference type="NCBIfam" id="TIGR01494">
    <property type="entry name" value="ATPase_P-type"/>
    <property type="match status" value="1"/>
</dbReference>
<dbReference type="Pfam" id="PF00403">
    <property type="entry name" value="HMA"/>
    <property type="match status" value="1"/>
</dbReference>
<keyword evidence="4 15" id="KW-1003">Cell membrane</keyword>
<evidence type="ECO:0000256" key="15">
    <source>
        <dbReference type="RuleBase" id="RU362081"/>
    </source>
</evidence>
<dbReference type="InterPro" id="IPR017969">
    <property type="entry name" value="Heavy-metal-associated_CS"/>
</dbReference>
<name>A0A381EEB0_9GAMM</name>
<feature type="transmembrane region" description="Helical" evidence="15">
    <location>
        <begin position="235"/>
        <end position="257"/>
    </location>
</feature>
<evidence type="ECO:0000256" key="5">
    <source>
        <dbReference type="ARBA" id="ARBA00022553"/>
    </source>
</evidence>
<dbReference type="Gene3D" id="3.40.50.1000">
    <property type="entry name" value="HAD superfamily/HAD-like"/>
    <property type="match status" value="1"/>
</dbReference>
<comment type="subcellular location">
    <subcellularLocation>
        <location evidence="1">Cell membrane</location>
        <topology evidence="1">Multi-pass membrane protein</topology>
    </subcellularLocation>
</comment>
<evidence type="ECO:0000259" key="16">
    <source>
        <dbReference type="PROSITE" id="PS50846"/>
    </source>
</evidence>
<dbReference type="Proteomes" id="UP000254572">
    <property type="component" value="Unassembled WGS sequence"/>
</dbReference>
<evidence type="ECO:0000256" key="3">
    <source>
        <dbReference type="ARBA" id="ARBA00022448"/>
    </source>
</evidence>
<feature type="transmembrane region" description="Helical" evidence="15">
    <location>
        <begin position="167"/>
        <end position="190"/>
    </location>
</feature>
<dbReference type="CDD" id="cd00371">
    <property type="entry name" value="HMA"/>
    <property type="match status" value="1"/>
</dbReference>
<keyword evidence="14 15" id="KW-0472">Membrane</keyword>
<dbReference type="InterPro" id="IPR023214">
    <property type="entry name" value="HAD_sf"/>
</dbReference>
<dbReference type="GO" id="GO:0005886">
    <property type="term" value="C:plasma membrane"/>
    <property type="evidence" value="ECO:0007669"/>
    <property type="project" value="UniProtKB-SubCell"/>
</dbReference>
<evidence type="ECO:0000256" key="6">
    <source>
        <dbReference type="ARBA" id="ARBA00022692"/>
    </source>
</evidence>
<dbReference type="GO" id="GO:0016887">
    <property type="term" value="F:ATP hydrolysis activity"/>
    <property type="evidence" value="ECO:0007669"/>
    <property type="project" value="InterPro"/>
</dbReference>
<dbReference type="InterPro" id="IPR001757">
    <property type="entry name" value="P_typ_ATPase"/>
</dbReference>
<dbReference type="InterPro" id="IPR036163">
    <property type="entry name" value="HMA_dom_sf"/>
</dbReference>
<dbReference type="CDD" id="cd02079">
    <property type="entry name" value="P-type_ATPase_HM"/>
    <property type="match status" value="1"/>
</dbReference>
<dbReference type="InterPro" id="IPR021993">
    <property type="entry name" value="ATPase-cat-bd"/>
</dbReference>
<evidence type="ECO:0000313" key="18">
    <source>
        <dbReference type="Proteomes" id="UP000254572"/>
    </source>
</evidence>
<protein>
    <submittedName>
        <fullName evidence="17">Probable copper-importing P-type ATPase A</fullName>
        <ecNumber evidence="17">3.6.3.-</ecNumber>
    </submittedName>
</protein>
<keyword evidence="18" id="KW-1185">Reference proteome</keyword>
<reference evidence="17 18" key="1">
    <citation type="submission" date="2018-06" db="EMBL/GenBank/DDBJ databases">
        <authorList>
            <consortium name="Pathogen Informatics"/>
            <person name="Doyle S."/>
        </authorList>
    </citation>
    <scope>NUCLEOTIDE SEQUENCE [LARGE SCALE GENOMIC DNA]</scope>
    <source>
        <strain evidence="17 18">NCTC13294</strain>
    </source>
</reference>
<accession>A0A381EEB0</accession>
<keyword evidence="13" id="KW-0406">Ion transport</keyword>
<keyword evidence="17" id="KW-0378">Hydrolase</keyword>